<accession>A0A142JIY6</accession>
<keyword evidence="2" id="KW-0804">Transcription</keyword>
<dbReference type="KEGG" id="cnan:A2G96_09995"/>
<dbReference type="RefSeq" id="WP_062798869.1">
    <property type="nucleotide sequence ID" value="NZ_CP014844.1"/>
</dbReference>
<evidence type="ECO:0000313" key="4">
    <source>
        <dbReference type="EMBL" id="AMR78048.1"/>
    </source>
</evidence>
<dbReference type="InterPro" id="IPR053721">
    <property type="entry name" value="Fimbrial_Adhesin_Reg"/>
</dbReference>
<dbReference type="EMBL" id="CP014844">
    <property type="protein sequence ID" value="AMR78048.1"/>
    <property type="molecule type" value="Genomic_DNA"/>
</dbReference>
<dbReference type="AlphaFoldDB" id="A0A142JIY6"/>
<dbReference type="Pfam" id="PF18790">
    <property type="entry name" value="KfrB"/>
    <property type="match status" value="1"/>
</dbReference>
<evidence type="ECO:0000259" key="3">
    <source>
        <dbReference type="Pfam" id="PF18790"/>
    </source>
</evidence>
<name>A0A142JIY6_9BURK</name>
<keyword evidence="5" id="KW-1185">Reference proteome</keyword>
<dbReference type="Gene3D" id="1.10.10.2690">
    <property type="match status" value="1"/>
</dbReference>
<organism evidence="4 5">
    <name type="scientific">Cupriavidus nantongensis</name>
    <dbReference type="NCBI Taxonomy" id="1796606"/>
    <lineage>
        <taxon>Bacteria</taxon>
        <taxon>Pseudomonadati</taxon>
        <taxon>Pseudomonadota</taxon>
        <taxon>Betaproteobacteria</taxon>
        <taxon>Burkholderiales</taxon>
        <taxon>Burkholderiaceae</taxon>
        <taxon>Cupriavidus</taxon>
    </lineage>
</organism>
<dbReference type="Proteomes" id="UP000075238">
    <property type="component" value="Chromosome 1"/>
</dbReference>
<dbReference type="OrthoDB" id="9916806at2"/>
<keyword evidence="1" id="KW-0805">Transcription regulation</keyword>
<gene>
    <name evidence="4" type="ORF">A2G96_09995</name>
</gene>
<protein>
    <recommendedName>
        <fullName evidence="3">KfrB domain-containing protein</fullName>
    </recommendedName>
</protein>
<reference evidence="4 5" key="1">
    <citation type="submission" date="2016-03" db="EMBL/GenBank/DDBJ databases">
        <title>Complete genome sequence of a novel chlorpyrifos degrading bacterium, Cupriavidus nantongensis sp. X1.</title>
        <authorList>
            <person name="Fang L."/>
        </authorList>
    </citation>
    <scope>NUCLEOTIDE SEQUENCE [LARGE SCALE GENOMIC DNA]</scope>
    <source>
        <strain evidence="4 5">X1</strain>
    </source>
</reference>
<evidence type="ECO:0000313" key="5">
    <source>
        <dbReference type="Proteomes" id="UP000075238"/>
    </source>
</evidence>
<proteinExistence type="predicted"/>
<evidence type="ECO:0000256" key="1">
    <source>
        <dbReference type="ARBA" id="ARBA00023015"/>
    </source>
</evidence>
<feature type="domain" description="KfrB" evidence="3">
    <location>
        <begin position="105"/>
        <end position="149"/>
    </location>
</feature>
<evidence type="ECO:0000256" key="2">
    <source>
        <dbReference type="ARBA" id="ARBA00023163"/>
    </source>
</evidence>
<sequence>MEGWTEDEFRRVARNTRISKRTLEACKDVLVDGLSGIAAAEKHKMFAPQISRAITTLREKQAEMMEFAAVCKDADEMLQYMATEVAKALYGQDFQCALAQPGQLYEGPLVVQSKGYLVQKVGRIGILHDVSRFEDIPPLHADLRIAYDKAGGLAKVSAVQAQEKGKGPER</sequence>
<dbReference type="InterPro" id="IPR040782">
    <property type="entry name" value="KfrB"/>
</dbReference>